<comment type="caution">
    <text evidence="1">The sequence shown here is derived from an EMBL/GenBank/DDBJ whole genome shotgun (WGS) entry which is preliminary data.</text>
</comment>
<reference evidence="1 2" key="1">
    <citation type="submission" date="2015-01" db="EMBL/GenBank/DDBJ databases">
        <title>Genome Assembly of Bacillus badius MTCC 1458.</title>
        <authorList>
            <person name="Verma A."/>
            <person name="Khatri I."/>
            <person name="Mual P."/>
            <person name="Subramanian S."/>
            <person name="Krishnamurthi S."/>
        </authorList>
    </citation>
    <scope>NUCLEOTIDE SEQUENCE [LARGE SCALE GENOMIC DNA]</scope>
    <source>
        <strain evidence="1 2">MTCC 1458</strain>
    </source>
</reference>
<protein>
    <submittedName>
        <fullName evidence="1">Uncharacterized protein</fullName>
    </submittedName>
</protein>
<name>A0ABR5ATZ8_BACBA</name>
<gene>
    <name evidence="1" type="ORF">SD77_0832</name>
</gene>
<dbReference type="Proteomes" id="UP000031982">
    <property type="component" value="Unassembled WGS sequence"/>
</dbReference>
<sequence length="167" mass="20255">MIWDKLLRFQKKNSEAEAIVEVFFLDPSEDEWERENINADQLDFSLESLKLIDEFIQHIVSTEYYKRFVMTYSSRVGTYVGEVIRRKTGSLYDWYEYVDLILVLSEEELESHSRFYDVYTYQELLYSRKTKETFMPLYVAFQMIIQEPANYQSMYQYADEVIQKQKL</sequence>
<evidence type="ECO:0000313" key="1">
    <source>
        <dbReference type="EMBL" id="KIL78231.1"/>
    </source>
</evidence>
<keyword evidence="2" id="KW-1185">Reference proteome</keyword>
<evidence type="ECO:0000313" key="2">
    <source>
        <dbReference type="Proteomes" id="UP000031982"/>
    </source>
</evidence>
<proteinExistence type="predicted"/>
<accession>A0ABR5ATZ8</accession>
<organism evidence="1 2">
    <name type="scientific">Bacillus badius</name>
    <dbReference type="NCBI Taxonomy" id="1455"/>
    <lineage>
        <taxon>Bacteria</taxon>
        <taxon>Bacillati</taxon>
        <taxon>Bacillota</taxon>
        <taxon>Bacilli</taxon>
        <taxon>Bacillales</taxon>
        <taxon>Bacillaceae</taxon>
        <taxon>Pseudobacillus</taxon>
    </lineage>
</organism>
<dbReference type="RefSeq" id="WP_041113924.1">
    <property type="nucleotide sequence ID" value="NZ_JARTHD010000067.1"/>
</dbReference>
<dbReference type="EMBL" id="JXLP01000010">
    <property type="protein sequence ID" value="KIL78231.1"/>
    <property type="molecule type" value="Genomic_DNA"/>
</dbReference>